<evidence type="ECO:0000313" key="2">
    <source>
        <dbReference type="EMBL" id="NVI09588.1"/>
    </source>
</evidence>
<dbReference type="SUPFAM" id="SSF52777">
    <property type="entry name" value="CoA-dependent acyltransferases"/>
    <property type="match status" value="2"/>
</dbReference>
<reference evidence="2 3" key="1">
    <citation type="submission" date="2019-08" db="EMBL/GenBank/DDBJ databases">
        <title>Paraburkholderia simonii sp. nov. and P. youngii sp. nov. Brazilian and Mexican Mimosa-associated rhizobia.</title>
        <authorList>
            <person name="Mavima L."/>
            <person name="Beukes C.W."/>
            <person name="Palmer M."/>
            <person name="De Meyer S.E."/>
            <person name="James E.K."/>
            <person name="Maluk M."/>
            <person name="Avontuur J.R."/>
            <person name="Chan W.Y."/>
            <person name="Venter S.N."/>
            <person name="Steenkamp E.T."/>
        </authorList>
    </citation>
    <scope>NUCLEOTIDE SEQUENCE [LARGE SCALE GENOMIC DNA]</scope>
    <source>
        <strain evidence="2 3">JPY454</strain>
    </source>
</reference>
<dbReference type="Proteomes" id="UP000821598">
    <property type="component" value="Unassembled WGS sequence"/>
</dbReference>
<comment type="caution">
    <text evidence="2">The sequence shown here is derived from an EMBL/GenBank/DDBJ whole genome shotgun (WGS) entry which is preliminary data.</text>
</comment>
<organism evidence="2 3">
    <name type="scientific">Paraburkholderia youngii</name>
    <dbReference type="NCBI Taxonomy" id="2782701"/>
    <lineage>
        <taxon>Bacteria</taxon>
        <taxon>Pseudomonadati</taxon>
        <taxon>Pseudomonadota</taxon>
        <taxon>Betaproteobacteria</taxon>
        <taxon>Burkholderiales</taxon>
        <taxon>Burkholderiaceae</taxon>
        <taxon>Paraburkholderia</taxon>
    </lineage>
</organism>
<sequence>MPEAPWTADSRRPSHAQEALIRYALDTAGEGPLPPSWLGCAFDLPAGLDADAFAAALRNWTDRHETLRSQLMFSAHSTPDSRLLRVTLPPGTVTIYPSEATNFRDSRKLARYIEDLFDREIGPLGWPGYICATICNADTTTVCVVADHTLIDGYSILGIPHEIHTLYAAALATSDSKPAPPLPPTASYLDFAETERNAADALTVDHESVISWQQFVTKVGGHLPVFPEPVSAQSGNSTTAQPGGHAELLDASSARTFDQVCRAAGGATFSGLLSCLAKVGHEITGSGEFRTMVPVHTQTGPWRSSIGWFVGMGPVAFSLSATSSFAETVRSAVAGLDGVKELARIPLPRVAELLGQPLRDPFMISYMDLRRTPGARNWNTWRAIALRSRCTDPDEVCLWVWRNHDGLFVSYRHPATDLAGIAVPRYVARTKQLLAVVADTSCWFANPHSKEECCS</sequence>
<name>A0ABX2NZR1_9BURK</name>
<dbReference type="EMBL" id="VOMC01000100">
    <property type="protein sequence ID" value="NVI09588.1"/>
    <property type="molecule type" value="Genomic_DNA"/>
</dbReference>
<accession>A0ABX2NZR1</accession>
<gene>
    <name evidence="2" type="ORF">FSB64_39440</name>
</gene>
<protein>
    <recommendedName>
        <fullName evidence="1">Condensation domain-containing protein</fullName>
    </recommendedName>
</protein>
<dbReference type="Gene3D" id="3.30.559.10">
    <property type="entry name" value="Chloramphenicol acetyltransferase-like domain"/>
    <property type="match status" value="1"/>
</dbReference>
<dbReference type="InterPro" id="IPR023213">
    <property type="entry name" value="CAT-like_dom_sf"/>
</dbReference>
<dbReference type="Pfam" id="PF00668">
    <property type="entry name" value="Condensation"/>
    <property type="match status" value="1"/>
</dbReference>
<keyword evidence="3" id="KW-1185">Reference proteome</keyword>
<evidence type="ECO:0000259" key="1">
    <source>
        <dbReference type="Pfam" id="PF00668"/>
    </source>
</evidence>
<proteinExistence type="predicted"/>
<feature type="domain" description="Condensation" evidence="1">
    <location>
        <begin position="42"/>
        <end position="355"/>
    </location>
</feature>
<dbReference type="Gene3D" id="3.30.559.30">
    <property type="entry name" value="Nonribosomal peptide synthetase, condensation domain"/>
    <property type="match status" value="1"/>
</dbReference>
<evidence type="ECO:0000313" key="3">
    <source>
        <dbReference type="Proteomes" id="UP000821598"/>
    </source>
</evidence>
<dbReference type="InterPro" id="IPR001242">
    <property type="entry name" value="Condensation_dom"/>
</dbReference>